<dbReference type="SUPFAM" id="SSF54631">
    <property type="entry name" value="CBS-domain pair"/>
    <property type="match status" value="1"/>
</dbReference>
<evidence type="ECO:0000256" key="3">
    <source>
        <dbReference type="ARBA" id="ARBA00022475"/>
    </source>
</evidence>
<protein>
    <recommendedName>
        <fullName evidence="14">Zinc metalloprotease</fullName>
    </recommendedName>
</protein>
<evidence type="ECO:0000256" key="13">
    <source>
        <dbReference type="ARBA" id="ARBA00023136"/>
    </source>
</evidence>
<feature type="domain" description="CBS" evidence="18">
    <location>
        <begin position="256"/>
        <end position="314"/>
    </location>
</feature>
<feature type="transmembrane region" description="Helical" evidence="14">
    <location>
        <begin position="92"/>
        <end position="110"/>
    </location>
</feature>
<dbReference type="GO" id="GO:0005886">
    <property type="term" value="C:plasma membrane"/>
    <property type="evidence" value="ECO:0007669"/>
    <property type="project" value="UniProtKB-SubCell"/>
</dbReference>
<name>A0ABD5PC13_9EURY</name>
<evidence type="ECO:0000313" key="20">
    <source>
        <dbReference type="Proteomes" id="UP001595921"/>
    </source>
</evidence>
<evidence type="ECO:0000256" key="14">
    <source>
        <dbReference type="PIRNR" id="PIRNR006404"/>
    </source>
</evidence>
<evidence type="ECO:0000256" key="4">
    <source>
        <dbReference type="ARBA" id="ARBA00022670"/>
    </source>
</evidence>
<comment type="subcellular location">
    <subcellularLocation>
        <location evidence="1 14">Cell membrane</location>
        <topology evidence="1 14">Multi-pass membrane protein</topology>
    </subcellularLocation>
</comment>
<dbReference type="GO" id="GO:0006508">
    <property type="term" value="P:proteolysis"/>
    <property type="evidence" value="ECO:0007669"/>
    <property type="project" value="UniProtKB-KW"/>
</dbReference>
<evidence type="ECO:0000256" key="17">
    <source>
        <dbReference type="PROSITE-ProRule" id="PRU00703"/>
    </source>
</evidence>
<dbReference type="InterPro" id="IPR046342">
    <property type="entry name" value="CBS_dom_sf"/>
</dbReference>
<dbReference type="PANTHER" id="PTHR39188">
    <property type="entry name" value="MEMBRANE-ASSOCIATED ZINC METALLOPROTEASE M50B"/>
    <property type="match status" value="1"/>
</dbReference>
<dbReference type="PROSITE" id="PS51371">
    <property type="entry name" value="CBS"/>
    <property type="match status" value="2"/>
</dbReference>
<evidence type="ECO:0000256" key="12">
    <source>
        <dbReference type="ARBA" id="ARBA00023122"/>
    </source>
</evidence>
<dbReference type="SMART" id="SM00116">
    <property type="entry name" value="CBS"/>
    <property type="match status" value="2"/>
</dbReference>
<keyword evidence="10 14" id="KW-1133">Transmembrane helix</keyword>
<dbReference type="RefSeq" id="WP_267623861.1">
    <property type="nucleotide sequence ID" value="NZ_JAODIW010000008.1"/>
</dbReference>
<feature type="binding site" evidence="16">
    <location>
        <position position="178"/>
    </location>
    <ligand>
        <name>Zn(2+)</name>
        <dbReference type="ChEBI" id="CHEBI:29105"/>
        <note>catalytic</note>
    </ligand>
</feature>
<evidence type="ECO:0000313" key="19">
    <source>
        <dbReference type="EMBL" id="MFC4358417.1"/>
    </source>
</evidence>
<proteinExistence type="inferred from homology"/>
<feature type="transmembrane region" description="Helical" evidence="14">
    <location>
        <begin position="151"/>
        <end position="172"/>
    </location>
</feature>
<organism evidence="19 20">
    <name type="scientific">Halobium salinum</name>
    <dbReference type="NCBI Taxonomy" id="1364940"/>
    <lineage>
        <taxon>Archaea</taxon>
        <taxon>Methanobacteriati</taxon>
        <taxon>Methanobacteriota</taxon>
        <taxon>Stenosarchaea group</taxon>
        <taxon>Halobacteria</taxon>
        <taxon>Halobacteriales</taxon>
        <taxon>Haloferacaceae</taxon>
        <taxon>Halobium</taxon>
    </lineage>
</organism>
<keyword evidence="11 14" id="KW-0482">Metalloprotease</keyword>
<evidence type="ECO:0000259" key="18">
    <source>
        <dbReference type="PROSITE" id="PS51371"/>
    </source>
</evidence>
<keyword evidence="5 14" id="KW-0812">Transmembrane</keyword>
<dbReference type="InterPro" id="IPR016483">
    <property type="entry name" value="UCP006404_Pept_M50_CBS"/>
</dbReference>
<keyword evidence="7" id="KW-0677">Repeat</keyword>
<evidence type="ECO:0000256" key="9">
    <source>
        <dbReference type="ARBA" id="ARBA00022833"/>
    </source>
</evidence>
<dbReference type="Pfam" id="PF02163">
    <property type="entry name" value="Peptidase_M50"/>
    <property type="match status" value="2"/>
</dbReference>
<keyword evidence="6 14" id="KW-0479">Metal-binding</keyword>
<comment type="cofactor">
    <cofactor evidence="14 16">
        <name>Zn(2+)</name>
        <dbReference type="ChEBI" id="CHEBI:29105"/>
    </cofactor>
    <text evidence="14 16">Binds 1 zinc ion per subunit.</text>
</comment>
<dbReference type="AlphaFoldDB" id="A0ABD5PC13"/>
<evidence type="ECO:0000256" key="15">
    <source>
        <dbReference type="PIRSR" id="PIRSR006404-1"/>
    </source>
</evidence>
<dbReference type="EMBL" id="JBHSDS010000006">
    <property type="protein sequence ID" value="MFC4358417.1"/>
    <property type="molecule type" value="Genomic_DNA"/>
</dbReference>
<feature type="transmembrane region" description="Helical" evidence="14">
    <location>
        <begin position="122"/>
        <end position="145"/>
    </location>
</feature>
<accession>A0ABD5PC13</accession>
<dbReference type="InterPro" id="IPR000644">
    <property type="entry name" value="CBS_dom"/>
</dbReference>
<comment type="caution">
    <text evidence="19">The sequence shown here is derived from an EMBL/GenBank/DDBJ whole genome shotgun (WGS) entry which is preliminary data.</text>
</comment>
<dbReference type="PANTHER" id="PTHR39188:SF3">
    <property type="entry name" value="STAGE IV SPORULATION PROTEIN FB"/>
    <property type="match status" value="1"/>
</dbReference>
<keyword evidence="12 17" id="KW-0129">CBS domain</keyword>
<feature type="domain" description="CBS" evidence="18">
    <location>
        <begin position="319"/>
        <end position="379"/>
    </location>
</feature>
<feature type="transmembrane region" description="Helical" evidence="14">
    <location>
        <begin position="12"/>
        <end position="31"/>
    </location>
</feature>
<dbReference type="GO" id="GO:0046872">
    <property type="term" value="F:metal ion binding"/>
    <property type="evidence" value="ECO:0007669"/>
    <property type="project" value="UniProtKB-UniRule"/>
</dbReference>
<keyword evidence="13 14" id="KW-0472">Membrane</keyword>
<dbReference type="PIRSF" id="PIRSF006404">
    <property type="entry name" value="UCP006404_Pept_M50_CBS"/>
    <property type="match status" value="1"/>
</dbReference>
<gene>
    <name evidence="19" type="ORF">ACFO0N_10740</name>
</gene>
<dbReference type="GO" id="GO:0008237">
    <property type="term" value="F:metallopeptidase activity"/>
    <property type="evidence" value="ECO:0007669"/>
    <property type="project" value="UniProtKB-UniRule"/>
</dbReference>
<feature type="active site" evidence="15">
    <location>
        <position position="82"/>
    </location>
</feature>
<keyword evidence="8 14" id="KW-0378">Hydrolase</keyword>
<evidence type="ECO:0000256" key="5">
    <source>
        <dbReference type="ARBA" id="ARBA00022692"/>
    </source>
</evidence>
<evidence type="ECO:0000256" key="8">
    <source>
        <dbReference type="ARBA" id="ARBA00022801"/>
    </source>
</evidence>
<evidence type="ECO:0000256" key="7">
    <source>
        <dbReference type="ARBA" id="ARBA00022737"/>
    </source>
</evidence>
<dbReference type="Gene3D" id="3.10.580.10">
    <property type="entry name" value="CBS-domain"/>
    <property type="match status" value="2"/>
</dbReference>
<comment type="similarity">
    <text evidence="2 14">Belongs to the peptidase M50B family.</text>
</comment>
<evidence type="ECO:0000256" key="1">
    <source>
        <dbReference type="ARBA" id="ARBA00004651"/>
    </source>
</evidence>
<feature type="binding site" evidence="16">
    <location>
        <position position="85"/>
    </location>
    <ligand>
        <name>Zn(2+)</name>
        <dbReference type="ChEBI" id="CHEBI:29105"/>
        <note>catalytic</note>
    </ligand>
</feature>
<dbReference type="Pfam" id="PF00571">
    <property type="entry name" value="CBS"/>
    <property type="match status" value="2"/>
</dbReference>
<keyword evidence="4 14" id="KW-0645">Protease</keyword>
<evidence type="ECO:0000256" key="10">
    <source>
        <dbReference type="ARBA" id="ARBA00022989"/>
    </source>
</evidence>
<keyword evidence="3 14" id="KW-1003">Cell membrane</keyword>
<evidence type="ECO:0000256" key="11">
    <source>
        <dbReference type="ARBA" id="ARBA00023049"/>
    </source>
</evidence>
<sequence length="388" mass="42416">MKSFRVGTISGIPIYINLTLLLFLPVIGWLITRPDQLGFYAALVSLLSPYTIDPAALATNGGLLFVGVVGALGLFAGVLLHELGHALTARRFRVETSMITLWIFGGLAHIKELPENWDAEFWIALAGPVTSVLLGVACLVSLRFVPESLPMVAFVLGWLGLVNLTLAVFNMIPAFPMDGGRILRALLARSRPYVVATSIATSVAKVFALFMAIFGVFTFNVILVLVAMFVYVAATSESRTTVVRELLRGVKVSDLMTREVKTIDAELTIAELVDRMLAERHTGYPVVDRDGDILGLATIDHVRSVPAHERYFKSVRDVMDREPATIDADADAFDVLMRFSENRTNRALVTEDDRLIGIVTQTDLTEALEVIEGIRGRDPKGLARGGFA</sequence>
<keyword evidence="9 14" id="KW-0862">Zinc</keyword>
<feature type="transmembrane region" description="Helical" evidence="14">
    <location>
        <begin position="217"/>
        <end position="234"/>
    </location>
</feature>
<dbReference type="Proteomes" id="UP001595921">
    <property type="component" value="Unassembled WGS sequence"/>
</dbReference>
<evidence type="ECO:0000256" key="2">
    <source>
        <dbReference type="ARBA" id="ARBA00007931"/>
    </source>
</evidence>
<keyword evidence="20" id="KW-1185">Reference proteome</keyword>
<reference evidence="19 20" key="1">
    <citation type="journal article" date="2019" name="Int. J. Syst. Evol. Microbiol.">
        <title>The Global Catalogue of Microorganisms (GCM) 10K type strain sequencing project: providing services to taxonomists for standard genome sequencing and annotation.</title>
        <authorList>
            <consortium name="The Broad Institute Genomics Platform"/>
            <consortium name="The Broad Institute Genome Sequencing Center for Infectious Disease"/>
            <person name="Wu L."/>
            <person name="Ma J."/>
        </authorList>
    </citation>
    <scope>NUCLEOTIDE SEQUENCE [LARGE SCALE GENOMIC DNA]</scope>
    <source>
        <strain evidence="19 20">CGMCC 1.12553</strain>
    </source>
</reference>
<feature type="binding site" evidence="16">
    <location>
        <position position="81"/>
    </location>
    <ligand>
        <name>Zn(2+)</name>
        <dbReference type="ChEBI" id="CHEBI:29105"/>
        <note>catalytic</note>
    </ligand>
</feature>
<dbReference type="CDD" id="cd06164">
    <property type="entry name" value="S2P-M50_SpoIVFB_CBS"/>
    <property type="match status" value="1"/>
</dbReference>
<feature type="transmembrane region" description="Helical" evidence="14">
    <location>
        <begin position="63"/>
        <end position="80"/>
    </location>
</feature>
<evidence type="ECO:0000256" key="16">
    <source>
        <dbReference type="PIRSR" id="PIRSR006404-2"/>
    </source>
</evidence>
<evidence type="ECO:0000256" key="6">
    <source>
        <dbReference type="ARBA" id="ARBA00022723"/>
    </source>
</evidence>
<dbReference type="InterPro" id="IPR008915">
    <property type="entry name" value="Peptidase_M50"/>
</dbReference>